<keyword evidence="3" id="KW-1185">Reference proteome</keyword>
<dbReference type="Proteomes" id="UP000197068">
    <property type="component" value="Unassembled WGS sequence"/>
</dbReference>
<name>A0ABQ0MQD1_9GAMM</name>
<dbReference type="RefSeq" id="WP_057182408.1">
    <property type="nucleotide sequence ID" value="NZ_BDQM01000001.1"/>
</dbReference>
<dbReference type="Gene3D" id="3.40.50.12780">
    <property type="entry name" value="N-terminal domain of ligase-like"/>
    <property type="match status" value="1"/>
</dbReference>
<dbReference type="Pfam" id="PF00501">
    <property type="entry name" value="AMP-binding"/>
    <property type="match status" value="1"/>
</dbReference>
<gene>
    <name evidence="2" type="ORF">MTCD1_00174</name>
</gene>
<sequence>MTSLIHQLISFSAQRYPHAIALQINTNQLSYAQLDKEVKAVAQGFLSLGVNQGDRRANCSSA</sequence>
<evidence type="ECO:0000259" key="1">
    <source>
        <dbReference type="Pfam" id="PF00501"/>
    </source>
</evidence>
<dbReference type="InterPro" id="IPR042099">
    <property type="entry name" value="ANL_N_sf"/>
</dbReference>
<dbReference type="SUPFAM" id="SSF56801">
    <property type="entry name" value="Acetyl-CoA synthetase-like"/>
    <property type="match status" value="1"/>
</dbReference>
<accession>A0ABQ0MQD1</accession>
<organism evidence="2 3">
    <name type="scientific">Colwellia marinimaniae</name>
    <dbReference type="NCBI Taxonomy" id="1513592"/>
    <lineage>
        <taxon>Bacteria</taxon>
        <taxon>Pseudomonadati</taxon>
        <taxon>Pseudomonadota</taxon>
        <taxon>Gammaproteobacteria</taxon>
        <taxon>Alteromonadales</taxon>
        <taxon>Colwelliaceae</taxon>
        <taxon>Colwellia</taxon>
    </lineage>
</organism>
<evidence type="ECO:0000313" key="2">
    <source>
        <dbReference type="EMBL" id="GAW94578.1"/>
    </source>
</evidence>
<protein>
    <submittedName>
        <fullName evidence="2">Non-ribosomal peptide synthetase</fullName>
    </submittedName>
</protein>
<feature type="domain" description="AMP-dependent synthetase/ligase" evidence="1">
    <location>
        <begin position="12"/>
        <end position="55"/>
    </location>
</feature>
<comment type="caution">
    <text evidence="2">The sequence shown here is derived from an EMBL/GenBank/DDBJ whole genome shotgun (WGS) entry which is preliminary data.</text>
</comment>
<proteinExistence type="predicted"/>
<reference evidence="2 3" key="1">
    <citation type="submission" date="2017-06" db="EMBL/GenBank/DDBJ databases">
        <title>Whole Genome Sequences of Colwellia marinimaniae MTCD1.</title>
        <authorList>
            <person name="Kusumoto H."/>
            <person name="Inoue M."/>
            <person name="Tanikawa K."/>
            <person name="Maeji H."/>
            <person name="Cameron J.H."/>
            <person name="Bartlett D.H."/>
        </authorList>
    </citation>
    <scope>NUCLEOTIDE SEQUENCE [LARGE SCALE GENOMIC DNA]</scope>
    <source>
        <strain evidence="2 3">MTCD1</strain>
    </source>
</reference>
<dbReference type="InterPro" id="IPR000873">
    <property type="entry name" value="AMP-dep_synth/lig_dom"/>
</dbReference>
<dbReference type="EMBL" id="BDQM01000001">
    <property type="protein sequence ID" value="GAW94578.1"/>
    <property type="molecule type" value="Genomic_DNA"/>
</dbReference>
<evidence type="ECO:0000313" key="3">
    <source>
        <dbReference type="Proteomes" id="UP000197068"/>
    </source>
</evidence>